<keyword evidence="3" id="KW-1134">Transmembrane beta strand</keyword>
<feature type="domain" description="TonB-dependent receptor plug" evidence="12">
    <location>
        <begin position="123"/>
        <end position="252"/>
    </location>
</feature>
<evidence type="ECO:0000256" key="2">
    <source>
        <dbReference type="ARBA" id="ARBA00022448"/>
    </source>
</evidence>
<keyword evidence="4" id="KW-0812">Transmembrane</keyword>
<dbReference type="Pfam" id="PF00593">
    <property type="entry name" value="TonB_dep_Rec_b-barrel"/>
    <property type="match status" value="1"/>
</dbReference>
<dbReference type="Gene3D" id="2.60.40.1120">
    <property type="entry name" value="Carboxypeptidase-like, regulatory domain"/>
    <property type="match status" value="1"/>
</dbReference>
<dbReference type="GO" id="GO:0009279">
    <property type="term" value="C:cell outer membrane"/>
    <property type="evidence" value="ECO:0007669"/>
    <property type="project" value="UniProtKB-SubCell"/>
</dbReference>
<dbReference type="Gene3D" id="2.40.170.20">
    <property type="entry name" value="TonB-dependent receptor, beta-barrel domain"/>
    <property type="match status" value="1"/>
</dbReference>
<name>A0A1T4KBY3_9BACT</name>
<gene>
    <name evidence="13" type="ORF">SAMN04488132_101602</name>
</gene>
<reference evidence="13 14" key="1">
    <citation type="submission" date="2017-02" db="EMBL/GenBank/DDBJ databases">
        <authorList>
            <person name="Peterson S.W."/>
        </authorList>
    </citation>
    <scope>NUCLEOTIDE SEQUENCE [LARGE SCALE GENOMIC DNA]</scope>
    <source>
        <strain evidence="13 14">DSM 22335</strain>
    </source>
</reference>
<evidence type="ECO:0000256" key="5">
    <source>
        <dbReference type="ARBA" id="ARBA00022729"/>
    </source>
</evidence>
<keyword evidence="14" id="KW-1185">Reference proteome</keyword>
<sequence length="912" mass="100958">MIKALHTITFLFLTIPFWAEAQSVKEIRGKVTDTANAPLSFCNIKISQSDLVVSTAIDGSFTIPVLPGTREIQLEVSHVGKQVVQRTISAAAFGNFLVIRLQDLSLSLNKVEVTGIRKGNASNSSILYNREAIAQLQAFSLADILNNLPGKTTTAPQLQNPQTITLRSDAGGNHALSNSLGTAIILDGVRQSNDANMQSRSLSIRGMTSSILGSRSDGSFDVPFGGIDLREIPADNIESVEVVSGVASAQYNELTDGAIIINRQAGRTRYQFNTRINEGSTDFSLSKGFGLGKKLGALNLSLGYLNSNKDPRDKIKSYNRVNSSLMWTIYLSKKIKNTLSFDYNTRLDDVKVDPDDDAELKTYAKSRSLSISNRTSITFGRGFVKSMNMSLSFSSGYQDTYNQWLLNGPPKGLANKDTTGVYEGIFLPGAYLAEERIIGKPRNYAANISMISVFNTDLMLHSISYGLNISGSGNKGEGIVVDPERPRWINISNQNERPYNYKELNDMTSAGVYLQDNITLRLGRRNVHLGMGLRYDIQNGTGSLQPRMSARYMLSKKLELNAAYGISSKSPTMAHRNPAPAWLDIPLLNLYNGYADQSLFLVYTQKIIPDNSNLKPSRSSQLEVGLKYNDTWGSTSFFAYLKQDRNGFNSYSRFQPLNLPEYGYTAIPGQKITYYPTGNTITYAGAGNYVITNGLSSNNYGVEWMIQTRKIPVLQTSFTAGTSFSLSTYHNATDRRVIMVDNAYIQQGKEAWYGVYHADEKKNWSLTTKFGTDTHIPKLGFVISLSADIFWQKSTETLNHGNEPIGYIDKNLQYHDIPYFSSSNPVYGYLKLDPDVVIVNGVAMSNTAPTKLPFVYGNLNMRIAKEINKQIRLSLSAYNVLNLRPEYYNPVTQSTTVYGSPVSLTAGLSVQF</sequence>
<dbReference type="AlphaFoldDB" id="A0A1T4KBY3"/>
<proteinExistence type="inferred from homology"/>
<comment type="subcellular location">
    <subcellularLocation>
        <location evidence="1">Cell outer membrane</location>
        <topology evidence="1">Multi-pass membrane protein</topology>
    </subcellularLocation>
</comment>
<dbReference type="GO" id="GO:0015344">
    <property type="term" value="F:siderophore uptake transmembrane transporter activity"/>
    <property type="evidence" value="ECO:0007669"/>
    <property type="project" value="TreeGrafter"/>
</dbReference>
<organism evidence="13 14">
    <name type="scientific">Sediminibacterium ginsengisoli</name>
    <dbReference type="NCBI Taxonomy" id="413434"/>
    <lineage>
        <taxon>Bacteria</taxon>
        <taxon>Pseudomonadati</taxon>
        <taxon>Bacteroidota</taxon>
        <taxon>Chitinophagia</taxon>
        <taxon>Chitinophagales</taxon>
        <taxon>Chitinophagaceae</taxon>
        <taxon>Sediminibacterium</taxon>
    </lineage>
</organism>
<evidence type="ECO:0000256" key="4">
    <source>
        <dbReference type="ARBA" id="ARBA00022692"/>
    </source>
</evidence>
<protein>
    <submittedName>
        <fullName evidence="13">TonB-dependent Receptor Plug Domain</fullName>
    </submittedName>
</protein>
<evidence type="ECO:0000256" key="7">
    <source>
        <dbReference type="ARBA" id="ARBA00023136"/>
    </source>
</evidence>
<evidence type="ECO:0000256" key="1">
    <source>
        <dbReference type="ARBA" id="ARBA00004571"/>
    </source>
</evidence>
<dbReference type="InterPro" id="IPR008969">
    <property type="entry name" value="CarboxyPept-like_regulatory"/>
</dbReference>
<evidence type="ECO:0000313" key="13">
    <source>
        <dbReference type="EMBL" id="SJZ39929.1"/>
    </source>
</evidence>
<evidence type="ECO:0000259" key="11">
    <source>
        <dbReference type="Pfam" id="PF00593"/>
    </source>
</evidence>
<dbReference type="Gene3D" id="2.170.130.10">
    <property type="entry name" value="TonB-dependent receptor, plug domain"/>
    <property type="match status" value="1"/>
</dbReference>
<dbReference type="SUPFAM" id="SSF49464">
    <property type="entry name" value="Carboxypeptidase regulatory domain-like"/>
    <property type="match status" value="1"/>
</dbReference>
<keyword evidence="7 10" id="KW-0472">Membrane</keyword>
<keyword evidence="6 10" id="KW-0798">TonB box</keyword>
<dbReference type="InterPro" id="IPR012910">
    <property type="entry name" value="Plug_dom"/>
</dbReference>
<keyword evidence="2" id="KW-0813">Transport</keyword>
<evidence type="ECO:0000256" key="9">
    <source>
        <dbReference type="ARBA" id="ARBA00023237"/>
    </source>
</evidence>
<evidence type="ECO:0000256" key="6">
    <source>
        <dbReference type="ARBA" id="ARBA00023077"/>
    </source>
</evidence>
<dbReference type="STRING" id="413434.SAMN04488132_101602"/>
<dbReference type="InterPro" id="IPR000531">
    <property type="entry name" value="Beta-barrel_TonB"/>
</dbReference>
<keyword evidence="5" id="KW-0732">Signal</keyword>
<dbReference type="GO" id="GO:0044718">
    <property type="term" value="P:siderophore transmembrane transport"/>
    <property type="evidence" value="ECO:0007669"/>
    <property type="project" value="TreeGrafter"/>
</dbReference>
<dbReference type="EMBL" id="FUWH01000001">
    <property type="protein sequence ID" value="SJZ39929.1"/>
    <property type="molecule type" value="Genomic_DNA"/>
</dbReference>
<accession>A0A1T4KBY3</accession>
<dbReference type="InterPro" id="IPR039426">
    <property type="entry name" value="TonB-dep_rcpt-like"/>
</dbReference>
<dbReference type="Pfam" id="PF07715">
    <property type="entry name" value="Plug"/>
    <property type="match status" value="1"/>
</dbReference>
<keyword evidence="8 13" id="KW-0675">Receptor</keyword>
<dbReference type="PANTHER" id="PTHR30069:SF29">
    <property type="entry name" value="HEMOGLOBIN AND HEMOGLOBIN-HAPTOGLOBIN-BINDING PROTEIN 1-RELATED"/>
    <property type="match status" value="1"/>
</dbReference>
<comment type="similarity">
    <text evidence="10">Belongs to the TonB-dependent receptor family.</text>
</comment>
<feature type="domain" description="TonB-dependent receptor-like beta-barrel" evidence="11">
    <location>
        <begin position="347"/>
        <end position="746"/>
    </location>
</feature>
<dbReference type="RefSeq" id="WP_078829933.1">
    <property type="nucleotide sequence ID" value="NZ_FUWH01000001.1"/>
</dbReference>
<dbReference type="PANTHER" id="PTHR30069">
    <property type="entry name" value="TONB-DEPENDENT OUTER MEMBRANE RECEPTOR"/>
    <property type="match status" value="1"/>
</dbReference>
<evidence type="ECO:0000256" key="10">
    <source>
        <dbReference type="RuleBase" id="RU003357"/>
    </source>
</evidence>
<dbReference type="SUPFAM" id="SSF56935">
    <property type="entry name" value="Porins"/>
    <property type="match status" value="1"/>
</dbReference>
<evidence type="ECO:0000256" key="3">
    <source>
        <dbReference type="ARBA" id="ARBA00022452"/>
    </source>
</evidence>
<evidence type="ECO:0000313" key="14">
    <source>
        <dbReference type="Proteomes" id="UP000190888"/>
    </source>
</evidence>
<evidence type="ECO:0000256" key="8">
    <source>
        <dbReference type="ARBA" id="ARBA00023170"/>
    </source>
</evidence>
<evidence type="ECO:0000259" key="12">
    <source>
        <dbReference type="Pfam" id="PF07715"/>
    </source>
</evidence>
<dbReference type="InterPro" id="IPR036942">
    <property type="entry name" value="Beta-barrel_TonB_sf"/>
</dbReference>
<dbReference type="Proteomes" id="UP000190888">
    <property type="component" value="Unassembled WGS sequence"/>
</dbReference>
<dbReference type="InterPro" id="IPR037066">
    <property type="entry name" value="Plug_dom_sf"/>
</dbReference>
<dbReference type="OrthoDB" id="1151166at2"/>
<keyword evidence="9" id="KW-0998">Cell outer membrane</keyword>